<keyword evidence="5 7" id="KW-0430">Lectin</keyword>
<dbReference type="Ensembl" id="ENSPKIT00000000744.1">
    <property type="protein sequence ID" value="ENSPKIP00000020132.1"/>
    <property type="gene ID" value="ENSPKIG00000005028.1"/>
</dbReference>
<evidence type="ECO:0000313" key="11">
    <source>
        <dbReference type="Proteomes" id="UP000261540"/>
    </source>
</evidence>
<evidence type="ECO:0000256" key="6">
    <source>
        <dbReference type="ARBA" id="ARBA00023157"/>
    </source>
</evidence>
<evidence type="ECO:0000256" key="4">
    <source>
        <dbReference type="ARBA" id="ARBA00022729"/>
    </source>
</evidence>
<evidence type="ECO:0000313" key="10">
    <source>
        <dbReference type="Ensembl" id="ENSPKIP00000020132.1"/>
    </source>
</evidence>
<dbReference type="AlphaFoldDB" id="A0A3B3RNI5"/>
<feature type="domain" description="ILEI/PANDER" evidence="9">
    <location>
        <begin position="85"/>
        <end position="172"/>
    </location>
</feature>
<dbReference type="GeneTree" id="ENSGT00950000183004"/>
<keyword evidence="6" id="KW-1015">Disulfide bond</keyword>
<dbReference type="InterPro" id="IPR039220">
    <property type="entry name" value="FAM3"/>
</dbReference>
<proteinExistence type="inferred from homology"/>
<evidence type="ECO:0000259" key="9">
    <source>
        <dbReference type="Pfam" id="PF15711"/>
    </source>
</evidence>
<dbReference type="GO" id="GO:0005576">
    <property type="term" value="C:extracellular region"/>
    <property type="evidence" value="ECO:0007669"/>
    <property type="project" value="UniProtKB-SubCell"/>
</dbReference>
<dbReference type="Pfam" id="PF15711">
    <property type="entry name" value="ILEI"/>
    <property type="match status" value="1"/>
</dbReference>
<organism evidence="10 11">
    <name type="scientific">Paramormyrops kingsleyae</name>
    <dbReference type="NCBI Taxonomy" id="1676925"/>
    <lineage>
        <taxon>Eukaryota</taxon>
        <taxon>Metazoa</taxon>
        <taxon>Chordata</taxon>
        <taxon>Craniata</taxon>
        <taxon>Vertebrata</taxon>
        <taxon>Euteleostomi</taxon>
        <taxon>Actinopterygii</taxon>
        <taxon>Neopterygii</taxon>
        <taxon>Teleostei</taxon>
        <taxon>Osteoglossocephala</taxon>
        <taxon>Osteoglossomorpha</taxon>
        <taxon>Osteoglossiformes</taxon>
        <taxon>Mormyridae</taxon>
        <taxon>Paramormyrops</taxon>
    </lineage>
</organism>
<keyword evidence="8" id="KW-1133">Transmembrane helix</keyword>
<dbReference type="GO" id="GO:0030246">
    <property type="term" value="F:carbohydrate binding"/>
    <property type="evidence" value="ECO:0007669"/>
    <property type="project" value="UniProtKB-UniRule"/>
</dbReference>
<evidence type="ECO:0000256" key="2">
    <source>
        <dbReference type="ARBA" id="ARBA00010905"/>
    </source>
</evidence>
<keyword evidence="4" id="KW-0732">Signal</keyword>
<keyword evidence="3" id="KW-0964">Secreted</keyword>
<dbReference type="CDD" id="cd13940">
    <property type="entry name" value="ILEI_FAM3C"/>
    <property type="match status" value="1"/>
</dbReference>
<dbReference type="InterPro" id="IPR039477">
    <property type="entry name" value="ILEI/PANDER_dom"/>
</dbReference>
<reference evidence="10" key="1">
    <citation type="submission" date="2025-08" db="UniProtKB">
        <authorList>
            <consortium name="Ensembl"/>
        </authorList>
    </citation>
    <scope>IDENTIFICATION</scope>
</reference>
<evidence type="ECO:0000256" key="3">
    <source>
        <dbReference type="ARBA" id="ARBA00022525"/>
    </source>
</evidence>
<sequence length="213" mass="23738">MGVGILKQVLAAILMVLITFLAFRKTMDWSTTDPEGPSYKCDLSRPCPPESFAFKMKSGIANVLGPKICLEDNILMSGVRNNVGRGLNIALVNRSTGIPIKTAYFDMWAGDVKLLINFLKSIEEGTLVMMATFDESSTKLNEEARKLISDLGSLSINKLGLRDNWIFVGAKGIKRKRPFEQHLVNNADTNKYEAWPDFVEMEGCIQIRTDQDA</sequence>
<comment type="subcellular location">
    <subcellularLocation>
        <location evidence="1">Secreted</location>
    </subcellularLocation>
</comment>
<reference evidence="10" key="2">
    <citation type="submission" date="2025-09" db="UniProtKB">
        <authorList>
            <consortium name="Ensembl"/>
        </authorList>
    </citation>
    <scope>IDENTIFICATION</scope>
</reference>
<evidence type="ECO:0000256" key="7">
    <source>
        <dbReference type="PROSITE-ProRule" id="PRU01375"/>
    </source>
</evidence>
<evidence type="ECO:0000256" key="8">
    <source>
        <dbReference type="SAM" id="Phobius"/>
    </source>
</evidence>
<keyword evidence="8" id="KW-0472">Membrane</keyword>
<dbReference type="PANTHER" id="PTHR14592">
    <property type="entry name" value="UNCHARACTERIZED FAM3"/>
    <property type="match status" value="1"/>
</dbReference>
<name>A0A3B3RNI5_9TELE</name>
<protein>
    <submittedName>
        <fullName evidence="10">FAM3 metabolism regulating signaling molecule C</fullName>
    </submittedName>
</protein>
<dbReference type="InterPro" id="IPR039475">
    <property type="entry name" value="ILEI_FAM3C"/>
</dbReference>
<feature type="transmembrane region" description="Helical" evidence="8">
    <location>
        <begin position="6"/>
        <end position="23"/>
    </location>
</feature>
<dbReference type="Proteomes" id="UP000261540">
    <property type="component" value="Unplaced"/>
</dbReference>
<dbReference type="PROSITE" id="PS52031">
    <property type="entry name" value="GG_LECTIN"/>
    <property type="match status" value="1"/>
</dbReference>
<accession>A0A3B3RNI5</accession>
<comment type="similarity">
    <text evidence="2">Belongs to the FAM3 family.</text>
</comment>
<evidence type="ECO:0000256" key="5">
    <source>
        <dbReference type="ARBA" id="ARBA00022734"/>
    </source>
</evidence>
<keyword evidence="8" id="KW-0812">Transmembrane</keyword>
<keyword evidence="11" id="KW-1185">Reference proteome</keyword>
<evidence type="ECO:0000256" key="1">
    <source>
        <dbReference type="ARBA" id="ARBA00004613"/>
    </source>
</evidence>